<evidence type="ECO:0000313" key="2">
    <source>
        <dbReference type="EMBL" id="CAK0899378.1"/>
    </source>
</evidence>
<organism evidence="2 3">
    <name type="scientific">Prorocentrum cordatum</name>
    <dbReference type="NCBI Taxonomy" id="2364126"/>
    <lineage>
        <taxon>Eukaryota</taxon>
        <taxon>Sar</taxon>
        <taxon>Alveolata</taxon>
        <taxon>Dinophyceae</taxon>
        <taxon>Prorocentrales</taxon>
        <taxon>Prorocentraceae</taxon>
        <taxon>Prorocentrum</taxon>
    </lineage>
</organism>
<dbReference type="Proteomes" id="UP001189429">
    <property type="component" value="Unassembled WGS sequence"/>
</dbReference>
<name>A0ABN9XM19_9DINO</name>
<keyword evidence="3" id="KW-1185">Reference proteome</keyword>
<dbReference type="EMBL" id="CAUYUJ010020593">
    <property type="protein sequence ID" value="CAK0899378.1"/>
    <property type="molecule type" value="Genomic_DNA"/>
</dbReference>
<evidence type="ECO:0008006" key="4">
    <source>
        <dbReference type="Google" id="ProtNLM"/>
    </source>
</evidence>
<protein>
    <recommendedName>
        <fullName evidence="4">Phospholipase B-like</fullName>
    </recommendedName>
</protein>
<evidence type="ECO:0000256" key="1">
    <source>
        <dbReference type="SAM" id="MobiDB-lite"/>
    </source>
</evidence>
<sequence>MSGSLFLPRAMAATEHAPPVDTCALSISTRASSSGAGELSPDGARTPHPGSDGGFVLAMRFATASQFTFYSSFWTDDELVDEADADPSKDADGKFDAFVSAPATEIRGCLPGGCKT</sequence>
<reference evidence="2" key="1">
    <citation type="submission" date="2023-10" db="EMBL/GenBank/DDBJ databases">
        <authorList>
            <person name="Chen Y."/>
            <person name="Shah S."/>
            <person name="Dougan E. K."/>
            <person name="Thang M."/>
            <person name="Chan C."/>
        </authorList>
    </citation>
    <scope>NUCLEOTIDE SEQUENCE [LARGE SCALE GENOMIC DNA]</scope>
</reference>
<feature type="region of interest" description="Disordered" evidence="1">
    <location>
        <begin position="32"/>
        <end position="51"/>
    </location>
</feature>
<evidence type="ECO:0000313" key="3">
    <source>
        <dbReference type="Proteomes" id="UP001189429"/>
    </source>
</evidence>
<comment type="caution">
    <text evidence="2">The sequence shown here is derived from an EMBL/GenBank/DDBJ whole genome shotgun (WGS) entry which is preliminary data.</text>
</comment>
<gene>
    <name evidence="2" type="ORF">PCOR1329_LOCUS76896</name>
</gene>
<proteinExistence type="predicted"/>
<accession>A0ABN9XM19</accession>